<dbReference type="GO" id="GO:0000025">
    <property type="term" value="P:maltose catabolic process"/>
    <property type="evidence" value="ECO:0007669"/>
    <property type="project" value="TreeGrafter"/>
</dbReference>
<evidence type="ECO:0000256" key="1">
    <source>
        <dbReference type="SAM" id="MobiDB-lite"/>
    </source>
</evidence>
<dbReference type="InterPro" id="IPR006047">
    <property type="entry name" value="GH13_cat_dom"/>
</dbReference>
<evidence type="ECO:0000259" key="2">
    <source>
        <dbReference type="Pfam" id="PF00128"/>
    </source>
</evidence>
<reference evidence="3" key="1">
    <citation type="journal article" date="2013" name="Environ. Microbiol.">
        <title>Seasonally variable intestinal metagenomes of the red palm weevil (Rhynchophorus ferrugineus).</title>
        <authorList>
            <person name="Jia S."/>
            <person name="Zhang X."/>
            <person name="Zhang G."/>
            <person name="Yin A."/>
            <person name="Zhang S."/>
            <person name="Li F."/>
            <person name="Wang L."/>
            <person name="Zhao D."/>
            <person name="Yun Q."/>
            <person name="Tala"/>
            <person name="Wang J."/>
            <person name="Sun G."/>
            <person name="Baabdullah M."/>
            <person name="Yu X."/>
            <person name="Hu S."/>
            <person name="Al-Mssallem I.S."/>
            <person name="Yu J."/>
        </authorList>
    </citation>
    <scope>NUCLEOTIDE SEQUENCE</scope>
</reference>
<proteinExistence type="predicted"/>
<feature type="non-terminal residue" evidence="3">
    <location>
        <position position="155"/>
    </location>
</feature>
<dbReference type="SUPFAM" id="SSF51445">
    <property type="entry name" value="(Trans)glycosidases"/>
    <property type="match status" value="1"/>
</dbReference>
<sequence length="155" mass="17149">RPHRADRRDRRRCVVVRPPGPGSRLRRHALSTPRLPRARNDTEPPVRTTSTTPPAAAPTTTHGAFVRNGADWWRQAAVYQIYPRSFADANGDGIGDLEGIISRIPYLRGLGVDAVWLSPFYPSALADGGYDVADYRNVDPRIGTLGEFDEMVDAL</sequence>
<dbReference type="AlphaFoldDB" id="A0A060CAK7"/>
<protein>
    <submittedName>
        <fullName evidence="3">Alpha-amylase</fullName>
    </submittedName>
</protein>
<dbReference type="GO" id="GO:0004556">
    <property type="term" value="F:alpha-amylase activity"/>
    <property type="evidence" value="ECO:0007669"/>
    <property type="project" value="TreeGrafter"/>
</dbReference>
<feature type="domain" description="Glycosyl hydrolase family 13 catalytic" evidence="2">
    <location>
        <begin position="80"/>
        <end position="154"/>
    </location>
</feature>
<dbReference type="EMBL" id="KF124639">
    <property type="protein sequence ID" value="AIA91957.1"/>
    <property type="molecule type" value="Genomic_DNA"/>
</dbReference>
<feature type="compositionally biased region" description="Low complexity" evidence="1">
    <location>
        <begin position="45"/>
        <end position="61"/>
    </location>
</feature>
<accession>A0A060CAK7</accession>
<dbReference type="PANTHER" id="PTHR10357:SF179">
    <property type="entry name" value="NEUTRAL AND BASIC AMINO ACID TRANSPORT PROTEIN RBAT"/>
    <property type="match status" value="1"/>
</dbReference>
<dbReference type="GO" id="GO:0004575">
    <property type="term" value="F:sucrose alpha-glucosidase activity"/>
    <property type="evidence" value="ECO:0007669"/>
    <property type="project" value="TreeGrafter"/>
</dbReference>
<name>A0A060CAK7_9MICC</name>
<evidence type="ECO:0000313" key="3">
    <source>
        <dbReference type="EMBL" id="AIA91957.1"/>
    </source>
</evidence>
<feature type="non-terminal residue" evidence="3">
    <location>
        <position position="1"/>
    </location>
</feature>
<dbReference type="InterPro" id="IPR017853">
    <property type="entry name" value="GH"/>
</dbReference>
<feature type="region of interest" description="Disordered" evidence="1">
    <location>
        <begin position="1"/>
        <end position="61"/>
    </location>
</feature>
<dbReference type="GO" id="GO:0033934">
    <property type="term" value="F:glucan 1,4-alpha-maltotriohydrolase activity"/>
    <property type="evidence" value="ECO:0007669"/>
    <property type="project" value="TreeGrafter"/>
</dbReference>
<dbReference type="PANTHER" id="PTHR10357">
    <property type="entry name" value="ALPHA-AMYLASE FAMILY MEMBER"/>
    <property type="match status" value="1"/>
</dbReference>
<organism evidence="3">
    <name type="scientific">uncultured Renibacterium sp</name>
    <dbReference type="NCBI Taxonomy" id="1331719"/>
    <lineage>
        <taxon>Bacteria</taxon>
        <taxon>Bacillati</taxon>
        <taxon>Actinomycetota</taxon>
        <taxon>Actinomycetes</taxon>
        <taxon>Micrococcales</taxon>
        <taxon>Micrococcaceae</taxon>
        <taxon>Renibacterium</taxon>
        <taxon>environmental samples</taxon>
    </lineage>
</organism>
<dbReference type="GO" id="GO:0005987">
    <property type="term" value="P:sucrose catabolic process"/>
    <property type="evidence" value="ECO:0007669"/>
    <property type="project" value="TreeGrafter"/>
</dbReference>
<dbReference type="Gene3D" id="3.20.20.80">
    <property type="entry name" value="Glycosidases"/>
    <property type="match status" value="1"/>
</dbReference>
<feature type="compositionally biased region" description="Basic residues" evidence="1">
    <location>
        <begin position="1"/>
        <end position="14"/>
    </location>
</feature>
<dbReference type="GO" id="GO:0004574">
    <property type="term" value="F:oligo-1,6-glucosidase activity"/>
    <property type="evidence" value="ECO:0007669"/>
    <property type="project" value="TreeGrafter"/>
</dbReference>
<dbReference type="Pfam" id="PF00128">
    <property type="entry name" value="Alpha-amylase"/>
    <property type="match status" value="1"/>
</dbReference>